<keyword evidence="5 10" id="KW-0812">Transmembrane</keyword>
<evidence type="ECO:0000256" key="7">
    <source>
        <dbReference type="ARBA" id="ARBA00022824"/>
    </source>
</evidence>
<evidence type="ECO:0000256" key="9">
    <source>
        <dbReference type="ARBA" id="ARBA00023136"/>
    </source>
</evidence>
<evidence type="ECO:0000256" key="1">
    <source>
        <dbReference type="ARBA" id="ARBA00002791"/>
    </source>
</evidence>
<gene>
    <name evidence="11" type="ORF">HGRIS_009994</name>
</gene>
<evidence type="ECO:0000256" key="4">
    <source>
        <dbReference type="ARBA" id="ARBA00008905"/>
    </source>
</evidence>
<evidence type="ECO:0000256" key="6">
    <source>
        <dbReference type="ARBA" id="ARBA00022729"/>
    </source>
</evidence>
<sequence length="491" mass="55154">MLRHWCSTSLSLLIAGLLSSEAVSAKDFENTAIVRQVDLAGSLVQATTTYAVKALRDGADVYTVALSTQDKERTSWMEARLKGQQKALVWHARPLDTPKTDYHFVDIKLPKRLGLNETLNIVLDTVQTHATKPWPEQSAQKDEQALIYKTGLYVISPYRTLVQRTKLKSPSPRIISHTELEDISFATGAPFTKSGSTVTYGPFNNIPPSSNEAFLEKHQDEVLIHFHYDHPVLEVLKLRRAVEVSHWGANLNIQDDIHLRNAGPKLKGHFSRLDHQAQAFYKKPAPHVLPSLTLHLPPGIRNTYYYDLIGNVSTSRLRAAPRLPRGSNAKLSSVLELRPRYPLLGGWNYTFTLGWDAPLGDSASYDSKTGKYYVKVPIMTVIPGAVVDEAEVKVTLPEGADDFEFTPPFPAKSMWISTEKTYLDTSGRPTLTFEYNDLTAKHDGYIYVSYRVPISAHFQKPVAVSAAFMGLFVLAIFWRRIDLRIHKTKKA</sequence>
<comment type="pathway">
    <text evidence="3 10">Protein modification; protein glycosylation.</text>
</comment>
<evidence type="ECO:0000256" key="10">
    <source>
        <dbReference type="RuleBase" id="RU361143"/>
    </source>
</evidence>
<protein>
    <recommendedName>
        <fullName evidence="10">Dolichyl-diphosphooligosaccharide--protein glycosyltransferase subunit 1</fullName>
    </recommendedName>
</protein>
<organism evidence="11 12">
    <name type="scientific">Hohenbuehelia grisea</name>
    <dbReference type="NCBI Taxonomy" id="104357"/>
    <lineage>
        <taxon>Eukaryota</taxon>
        <taxon>Fungi</taxon>
        <taxon>Dikarya</taxon>
        <taxon>Basidiomycota</taxon>
        <taxon>Agaricomycotina</taxon>
        <taxon>Agaricomycetes</taxon>
        <taxon>Agaricomycetidae</taxon>
        <taxon>Agaricales</taxon>
        <taxon>Pleurotineae</taxon>
        <taxon>Pleurotaceae</taxon>
        <taxon>Hohenbuehelia</taxon>
    </lineage>
</organism>
<keyword evidence="7 10" id="KW-0256">Endoplasmic reticulum</keyword>
<comment type="subunit">
    <text evidence="10">Component of the oligosaccharyltransferase (OST) complex.</text>
</comment>
<dbReference type="Pfam" id="PF04597">
    <property type="entry name" value="Ribophorin_I"/>
    <property type="match status" value="1"/>
</dbReference>
<keyword evidence="8 10" id="KW-1133">Transmembrane helix</keyword>
<feature type="signal peptide" evidence="10">
    <location>
        <begin position="1"/>
        <end position="25"/>
    </location>
</feature>
<keyword evidence="9 10" id="KW-0472">Membrane</keyword>
<proteinExistence type="inferred from homology"/>
<keyword evidence="6 10" id="KW-0732">Signal</keyword>
<dbReference type="PANTHER" id="PTHR21049:SF0">
    <property type="entry name" value="DOLICHYL-DIPHOSPHOOLIGOSACCHARIDE--PROTEIN GLYCOSYLTRANSFERASE SUBUNIT 1"/>
    <property type="match status" value="1"/>
</dbReference>
<feature type="transmembrane region" description="Helical" evidence="10">
    <location>
        <begin position="462"/>
        <end position="481"/>
    </location>
</feature>
<evidence type="ECO:0000256" key="3">
    <source>
        <dbReference type="ARBA" id="ARBA00004922"/>
    </source>
</evidence>
<comment type="function">
    <text evidence="1 10">Subunit of the oligosaccharyl transferase (OST) complex that catalyzes the initial transfer of a defined glycan (Glc(3)Man(9)GlcNAc(2) in eukaryotes) from the lipid carrier dolichol-pyrophosphate to an asparagine residue within an Asn-X-Ser/Thr consensus motif in nascent polypeptide chains, the first step in protein N-glycosylation. N-glycosylation occurs cotranslationally and the complex associates with the Sec61 complex at the channel-forming translocon complex that mediates protein translocation across the endoplasmic reticulum (ER). All subunits are required for a maximal enzyme activity.</text>
</comment>
<evidence type="ECO:0000256" key="5">
    <source>
        <dbReference type="ARBA" id="ARBA00022692"/>
    </source>
</evidence>
<reference evidence="12" key="1">
    <citation type="submission" date="2024-06" db="EMBL/GenBank/DDBJ databases">
        <title>Multi-omics analyses provide insights into the biosynthesis of the anticancer antibiotic pleurotin in Hohenbuehelia grisea.</title>
        <authorList>
            <person name="Weaver J.A."/>
            <person name="Alberti F."/>
        </authorList>
    </citation>
    <scope>NUCLEOTIDE SEQUENCE [LARGE SCALE GENOMIC DNA]</scope>
    <source>
        <strain evidence="12">T-177</strain>
    </source>
</reference>
<comment type="subcellular location">
    <subcellularLocation>
        <location evidence="2 10">Endoplasmic reticulum membrane</location>
        <topology evidence="2 10">Single-pass type I membrane protein</topology>
    </subcellularLocation>
</comment>
<evidence type="ECO:0000256" key="8">
    <source>
        <dbReference type="ARBA" id="ARBA00022989"/>
    </source>
</evidence>
<dbReference type="Proteomes" id="UP001556367">
    <property type="component" value="Unassembled WGS sequence"/>
</dbReference>
<evidence type="ECO:0000313" key="11">
    <source>
        <dbReference type="EMBL" id="KAL0949980.1"/>
    </source>
</evidence>
<name>A0ABR3J3E5_9AGAR</name>
<keyword evidence="12" id="KW-1185">Reference proteome</keyword>
<comment type="similarity">
    <text evidence="4 10">Belongs to the OST1 family.</text>
</comment>
<dbReference type="EMBL" id="JASNQZ010000012">
    <property type="protein sequence ID" value="KAL0949980.1"/>
    <property type="molecule type" value="Genomic_DNA"/>
</dbReference>
<dbReference type="PANTHER" id="PTHR21049">
    <property type="entry name" value="RIBOPHORIN I"/>
    <property type="match status" value="1"/>
</dbReference>
<dbReference type="InterPro" id="IPR007676">
    <property type="entry name" value="Ribophorin_I"/>
</dbReference>
<feature type="chain" id="PRO_5044972586" description="Dolichyl-diphosphooligosaccharide--protein glycosyltransferase subunit 1" evidence="10">
    <location>
        <begin position="26"/>
        <end position="491"/>
    </location>
</feature>
<evidence type="ECO:0000313" key="12">
    <source>
        <dbReference type="Proteomes" id="UP001556367"/>
    </source>
</evidence>
<comment type="caution">
    <text evidence="11">The sequence shown here is derived from an EMBL/GenBank/DDBJ whole genome shotgun (WGS) entry which is preliminary data.</text>
</comment>
<accession>A0ABR3J3E5</accession>
<evidence type="ECO:0000256" key="2">
    <source>
        <dbReference type="ARBA" id="ARBA00004115"/>
    </source>
</evidence>